<dbReference type="SUPFAM" id="SSF69593">
    <property type="entry name" value="Glycerol-3-phosphate (1)-acyltransferase"/>
    <property type="match status" value="1"/>
</dbReference>
<keyword evidence="1" id="KW-0472">Membrane</keyword>
<name>A0A813NR04_9BILA</name>
<dbReference type="GO" id="GO:0016746">
    <property type="term" value="F:acyltransferase activity"/>
    <property type="evidence" value="ECO:0007669"/>
    <property type="project" value="InterPro"/>
</dbReference>
<dbReference type="OrthoDB" id="44277at2759"/>
<comment type="caution">
    <text evidence="3">The sequence shown here is derived from an EMBL/GenBank/DDBJ whole genome shotgun (WGS) entry which is preliminary data.</text>
</comment>
<dbReference type="EMBL" id="CAJNOC010000302">
    <property type="protein sequence ID" value="CAF0741845.1"/>
    <property type="molecule type" value="Genomic_DNA"/>
</dbReference>
<feature type="transmembrane region" description="Helical" evidence="1">
    <location>
        <begin position="113"/>
        <end position="141"/>
    </location>
</feature>
<evidence type="ECO:0000313" key="4">
    <source>
        <dbReference type="Proteomes" id="UP000663879"/>
    </source>
</evidence>
<sequence length="401" mass="46962">MTILNSEIDAKKPFSICEWIAQFFLPNLYRHLNTQGFSNLFDFIQDLNTYNEALYLNTSHTMLNQKENLQQYFKNCSSLLVDIAQDFTSNLILCYKIESNIFYFEWLFSLFTPLFYCLLTLFLLPSFVVILLYTSSFFLFVTKHWNKLKSAYYAHDIWQASYKSLAVFWETTGAIWHGHEIVGLENIPDTGPALLIYYHAAMPIDYYYVHCKVMLYKNRRMKVVADRFLFKVPGLASLLEAFEVTPGSLDTCVELLKEGNMLSISPGGVREALFSDHNYEVIWGARAGFAKVAKEARVPIIPMFTENSREALRTLPFFRKFFRYIYEKTRLPLVPIYGMFPVKLRTYIGEPIEFDDSLSAEELKEKTKQKIEEMIQKHQRLPGSIFHAILDRFRTKHEKVH</sequence>
<organism evidence="3 4">
    <name type="scientific">Brachionus calyciflorus</name>
    <dbReference type="NCBI Taxonomy" id="104777"/>
    <lineage>
        <taxon>Eukaryota</taxon>
        <taxon>Metazoa</taxon>
        <taxon>Spiralia</taxon>
        <taxon>Gnathifera</taxon>
        <taxon>Rotifera</taxon>
        <taxon>Eurotatoria</taxon>
        <taxon>Monogononta</taxon>
        <taxon>Pseudotrocha</taxon>
        <taxon>Ploima</taxon>
        <taxon>Brachionidae</taxon>
        <taxon>Brachionus</taxon>
    </lineage>
</organism>
<dbReference type="Pfam" id="PF01553">
    <property type="entry name" value="Acyltransferase"/>
    <property type="match status" value="1"/>
</dbReference>
<evidence type="ECO:0000259" key="2">
    <source>
        <dbReference type="SMART" id="SM00563"/>
    </source>
</evidence>
<keyword evidence="1" id="KW-0812">Transmembrane</keyword>
<evidence type="ECO:0000256" key="1">
    <source>
        <dbReference type="SAM" id="Phobius"/>
    </source>
</evidence>
<reference evidence="3" key="1">
    <citation type="submission" date="2021-02" db="EMBL/GenBank/DDBJ databases">
        <authorList>
            <person name="Nowell W R."/>
        </authorList>
    </citation>
    <scope>NUCLEOTIDE SEQUENCE</scope>
    <source>
        <strain evidence="3">Ploen Becks lab</strain>
    </source>
</reference>
<keyword evidence="1" id="KW-1133">Transmembrane helix</keyword>
<evidence type="ECO:0000313" key="3">
    <source>
        <dbReference type="EMBL" id="CAF0741845.1"/>
    </source>
</evidence>
<dbReference type="Proteomes" id="UP000663879">
    <property type="component" value="Unassembled WGS sequence"/>
</dbReference>
<dbReference type="PANTHER" id="PTHR22753">
    <property type="entry name" value="TRANSMEMBRANE PROTEIN 68"/>
    <property type="match status" value="1"/>
</dbReference>
<feature type="domain" description="Phospholipid/glycerol acyltransferase" evidence="2">
    <location>
        <begin position="193"/>
        <end position="308"/>
    </location>
</feature>
<dbReference type="InterPro" id="IPR002123">
    <property type="entry name" value="Plipid/glycerol_acylTrfase"/>
</dbReference>
<keyword evidence="4" id="KW-1185">Reference proteome</keyword>
<dbReference type="SMART" id="SM00563">
    <property type="entry name" value="PlsC"/>
    <property type="match status" value="1"/>
</dbReference>
<dbReference type="GO" id="GO:0016020">
    <property type="term" value="C:membrane"/>
    <property type="evidence" value="ECO:0007669"/>
    <property type="project" value="TreeGrafter"/>
</dbReference>
<dbReference type="PANTHER" id="PTHR22753:SF14">
    <property type="entry name" value="MONOACYLGLYCEROL_DIACYLGLYCEROL O-ACYLTRANSFERASE"/>
    <property type="match status" value="1"/>
</dbReference>
<accession>A0A813NR04</accession>
<gene>
    <name evidence="3" type="ORF">OXX778_LOCUS3432</name>
</gene>
<dbReference type="CDD" id="cd07987">
    <property type="entry name" value="LPLAT_MGAT-like"/>
    <property type="match status" value="1"/>
</dbReference>
<dbReference type="AlphaFoldDB" id="A0A813NR04"/>
<proteinExistence type="predicted"/>
<protein>
    <recommendedName>
        <fullName evidence="2">Phospholipid/glycerol acyltransferase domain-containing protein</fullName>
    </recommendedName>
</protein>